<name>A0A6H9WR12_9MICO</name>
<feature type="compositionally biased region" description="Basic and acidic residues" evidence="1">
    <location>
        <begin position="46"/>
        <end position="56"/>
    </location>
</feature>
<dbReference type="Proteomes" id="UP000431744">
    <property type="component" value="Unassembled WGS sequence"/>
</dbReference>
<proteinExistence type="predicted"/>
<protein>
    <submittedName>
        <fullName evidence="2">Uncharacterized protein</fullName>
    </submittedName>
</protein>
<keyword evidence="3" id="KW-1185">Reference proteome</keyword>
<accession>A0A6H9WR12</accession>
<reference evidence="2 3" key="1">
    <citation type="submission" date="2019-09" db="EMBL/GenBank/DDBJ databases">
        <title>Phylogeny of genus Pseudoclavibacter and closely related genus.</title>
        <authorList>
            <person name="Li Y."/>
        </authorList>
    </citation>
    <scope>NUCLEOTIDE SEQUENCE [LARGE SCALE GENOMIC DNA]</scope>
    <source>
        <strain evidence="2 3">EGI 60007</strain>
    </source>
</reference>
<feature type="region of interest" description="Disordered" evidence="1">
    <location>
        <begin position="1"/>
        <end position="71"/>
    </location>
</feature>
<feature type="compositionally biased region" description="Basic and acidic residues" evidence="1">
    <location>
        <begin position="1"/>
        <end position="12"/>
    </location>
</feature>
<organism evidence="2 3">
    <name type="scientific">Pseudoclavibacter endophyticus</name>
    <dbReference type="NCBI Taxonomy" id="1778590"/>
    <lineage>
        <taxon>Bacteria</taxon>
        <taxon>Bacillati</taxon>
        <taxon>Actinomycetota</taxon>
        <taxon>Actinomycetes</taxon>
        <taxon>Micrococcales</taxon>
        <taxon>Microbacteriaceae</taxon>
        <taxon>Pseudoclavibacter</taxon>
    </lineage>
</organism>
<sequence length="71" mass="7577">MTQERDERDREQPTAPIDGRTPDGEPDGVLSAPQTGHPSQAEGEDPAAREGDHPDPATRGFPSQAEGDDRA</sequence>
<dbReference type="AlphaFoldDB" id="A0A6H9WR12"/>
<dbReference type="EMBL" id="WBJY01000001">
    <property type="protein sequence ID" value="KAB1649387.1"/>
    <property type="molecule type" value="Genomic_DNA"/>
</dbReference>
<dbReference type="OrthoDB" id="5179393at2"/>
<evidence type="ECO:0000313" key="2">
    <source>
        <dbReference type="EMBL" id="KAB1649387.1"/>
    </source>
</evidence>
<dbReference type="RefSeq" id="WP_158027977.1">
    <property type="nucleotide sequence ID" value="NZ_BMHG01000001.1"/>
</dbReference>
<gene>
    <name evidence="2" type="ORF">F8O04_03720</name>
</gene>
<evidence type="ECO:0000256" key="1">
    <source>
        <dbReference type="SAM" id="MobiDB-lite"/>
    </source>
</evidence>
<evidence type="ECO:0000313" key="3">
    <source>
        <dbReference type="Proteomes" id="UP000431744"/>
    </source>
</evidence>
<comment type="caution">
    <text evidence="2">The sequence shown here is derived from an EMBL/GenBank/DDBJ whole genome shotgun (WGS) entry which is preliminary data.</text>
</comment>